<protein>
    <submittedName>
        <fullName evidence="3">Lipase</fullName>
    </submittedName>
</protein>
<dbReference type="Gene3D" id="3.40.50.1820">
    <property type="entry name" value="alpha/beta hydrolase"/>
    <property type="match status" value="1"/>
</dbReference>
<gene>
    <name evidence="3" type="ORF">EMK97_05870</name>
</gene>
<evidence type="ECO:0000259" key="2">
    <source>
        <dbReference type="Pfam" id="PF12262"/>
    </source>
</evidence>
<dbReference type="NCBIfam" id="TIGR03502">
    <property type="entry name" value="lipase_Pla1_cef"/>
    <property type="match status" value="1"/>
</dbReference>
<keyword evidence="4" id="KW-1185">Reference proteome</keyword>
<dbReference type="Proteomes" id="UP000290244">
    <property type="component" value="Chromosome"/>
</dbReference>
<dbReference type="AlphaFoldDB" id="A0A4P6P3D1"/>
<organism evidence="3 4">
    <name type="scientific">Litorilituus sediminis</name>
    <dbReference type="NCBI Taxonomy" id="718192"/>
    <lineage>
        <taxon>Bacteria</taxon>
        <taxon>Pseudomonadati</taxon>
        <taxon>Pseudomonadota</taxon>
        <taxon>Gammaproteobacteria</taxon>
        <taxon>Alteromonadales</taxon>
        <taxon>Colwelliaceae</taxon>
        <taxon>Litorilituus</taxon>
    </lineage>
</organism>
<dbReference type="InterPro" id="IPR020009">
    <property type="entry name" value="VolA/Pla-1/cef"/>
</dbReference>
<sequence length="818" mass="85969">MKKLALSLAVISALSLSGCGSETIDDVKKDVEENGTPIYPTSRVVFDPANGVMSVPNDLLFSGSKDGTLNLPVADPDNAADPTVALSRLDGWSTNTAFTIDMDFPSEVTLSESSVAAPGAVRIFETIMGGDAADPQCEQVTRGLACKVVAELAFGTDFVSKASNGSIAVIPLKPLKPQTSYIVVLTTNIEDSNAQPIAGSSTYEAVREDINEKPLGSESQLMLQGIINSYEGAVVAAGVDKESIAYSMAMTTQSVGQVLGVSKQLLLSGLTETPLVPVPAINVQDTTLSVADVMIQAELLDPTDPADAQNIALYSSANYYLGNVSLPYYLHTPSAENPLAPLNTWMNALCDSGAAIAGLTASNPELIPAEPIGTNDAVCMSFGLRDFSTSDNPVLAGLDTERNLTKYNPIPKINSFQNVEVQMTVPDLAVVNALRPSLGLGAIEKPEAGWPVVILQHGIPSKKEDMLTTTAMLSLFGIASVAIDYPLFNSRGFDLTGDGNNNIDASVNPLDYINLQSFSTTASNGRQAVIDLLGLRFGLNFLNGADIDKSKVYFTGLSLGSIGGSQFLALANTSVPESEQSEQINAMFKVQAATLNVPMQGLGFGAIIGSNTFGPLLQSVLAYGGDEGFQQYFADNNQGGLSPADGAVFIGFLMQTYATYQTTLSPEDAAALSSTMVQAATAFQMALDDAEPMNYAAALKATETPILLQEVVGDGGENLPDQVLPNVVSSSPVAGTEPLIALLGLDPVSMTTVSPEAKISGAVRFTAGHHSSLINPNQDVAPTAELALRAFKEMQMQMVNYIANDGQLILISDDEIIK</sequence>
<dbReference type="Pfam" id="PF12262">
    <property type="entry name" value="Lipase_bact_N"/>
    <property type="match status" value="1"/>
</dbReference>
<dbReference type="SUPFAM" id="SSF53474">
    <property type="entry name" value="alpha/beta-Hydrolases"/>
    <property type="match status" value="1"/>
</dbReference>
<dbReference type="KEGG" id="lsd:EMK97_05870"/>
<evidence type="ECO:0000313" key="4">
    <source>
        <dbReference type="Proteomes" id="UP000290244"/>
    </source>
</evidence>
<feature type="signal peptide" evidence="1">
    <location>
        <begin position="1"/>
        <end position="20"/>
    </location>
</feature>
<dbReference type="OrthoDB" id="5477453at2"/>
<evidence type="ECO:0000256" key="1">
    <source>
        <dbReference type="SAM" id="SignalP"/>
    </source>
</evidence>
<proteinExistence type="predicted"/>
<accession>A0A4P6P3D1</accession>
<dbReference type="InterPro" id="IPR025920">
    <property type="entry name" value="Lipase_bact_N"/>
</dbReference>
<feature type="domain" description="Bacterial virulence factor lipase N-terminal" evidence="2">
    <location>
        <begin position="61"/>
        <end position="263"/>
    </location>
</feature>
<evidence type="ECO:0000313" key="3">
    <source>
        <dbReference type="EMBL" id="QBG35278.1"/>
    </source>
</evidence>
<dbReference type="InterPro" id="IPR029058">
    <property type="entry name" value="AB_hydrolase_fold"/>
</dbReference>
<reference evidence="3 4" key="1">
    <citation type="submission" date="2018-12" db="EMBL/GenBank/DDBJ databases">
        <title>Complete genome of Litorilituus sediminis.</title>
        <authorList>
            <person name="Liu A."/>
            <person name="Rong J."/>
        </authorList>
    </citation>
    <scope>NUCLEOTIDE SEQUENCE [LARGE SCALE GENOMIC DNA]</scope>
    <source>
        <strain evidence="3 4">JCM 17549</strain>
    </source>
</reference>
<feature type="chain" id="PRO_5020687162" evidence="1">
    <location>
        <begin position="21"/>
        <end position="818"/>
    </location>
</feature>
<keyword evidence="1" id="KW-0732">Signal</keyword>
<dbReference type="PROSITE" id="PS51257">
    <property type="entry name" value="PROKAR_LIPOPROTEIN"/>
    <property type="match status" value="1"/>
</dbReference>
<dbReference type="RefSeq" id="WP_130600297.1">
    <property type="nucleotide sequence ID" value="NZ_CP034759.1"/>
</dbReference>
<dbReference type="EMBL" id="CP034759">
    <property type="protein sequence ID" value="QBG35278.1"/>
    <property type="molecule type" value="Genomic_DNA"/>
</dbReference>
<name>A0A4P6P3D1_9GAMM</name>